<dbReference type="InterPro" id="IPR029063">
    <property type="entry name" value="SAM-dependent_MTases_sf"/>
</dbReference>
<evidence type="ECO:0000313" key="2">
    <source>
        <dbReference type="Proteomes" id="UP000253083"/>
    </source>
</evidence>
<organism evidence="1 2">
    <name type="scientific">Arenicella xantha</name>
    <dbReference type="NCBI Taxonomy" id="644221"/>
    <lineage>
        <taxon>Bacteria</taxon>
        <taxon>Pseudomonadati</taxon>
        <taxon>Pseudomonadota</taxon>
        <taxon>Gammaproteobacteria</taxon>
        <taxon>Arenicellales</taxon>
        <taxon>Arenicellaceae</taxon>
        <taxon>Arenicella</taxon>
    </lineage>
</organism>
<accession>A0A395JRT9</accession>
<name>A0A395JRT9_9GAMM</name>
<dbReference type="RefSeq" id="WP_113954180.1">
    <property type="nucleotide sequence ID" value="NZ_QNRT01000002.1"/>
</dbReference>
<keyword evidence="2" id="KW-1185">Reference proteome</keyword>
<gene>
    <name evidence="1" type="ORF">DFR28_102837</name>
</gene>
<protein>
    <recommendedName>
        <fullName evidence="3">Spermidine synthase</fullName>
    </recommendedName>
</protein>
<dbReference type="AlphaFoldDB" id="A0A395JRT9"/>
<evidence type="ECO:0000313" key="1">
    <source>
        <dbReference type="EMBL" id="RBP51410.1"/>
    </source>
</evidence>
<dbReference type="Proteomes" id="UP000253083">
    <property type="component" value="Unassembled WGS sequence"/>
</dbReference>
<evidence type="ECO:0008006" key="3">
    <source>
        <dbReference type="Google" id="ProtNLM"/>
    </source>
</evidence>
<dbReference type="InParanoid" id="A0A395JRT9"/>
<dbReference type="Gene3D" id="3.40.50.150">
    <property type="entry name" value="Vaccinia Virus protein VP39"/>
    <property type="match status" value="1"/>
</dbReference>
<dbReference type="OrthoDB" id="9793351at2"/>
<dbReference type="SUPFAM" id="SSF53335">
    <property type="entry name" value="S-adenosyl-L-methionine-dependent methyltransferases"/>
    <property type="match status" value="1"/>
</dbReference>
<proteinExistence type="predicted"/>
<reference evidence="1 2" key="1">
    <citation type="submission" date="2018-06" db="EMBL/GenBank/DDBJ databases">
        <title>Genomic Encyclopedia of Type Strains, Phase IV (KMG-IV): sequencing the most valuable type-strain genomes for metagenomic binning, comparative biology and taxonomic classification.</title>
        <authorList>
            <person name="Goeker M."/>
        </authorList>
    </citation>
    <scope>NUCLEOTIDE SEQUENCE [LARGE SCALE GENOMIC DNA]</scope>
    <source>
        <strain evidence="1 2">DSM 24032</strain>
    </source>
</reference>
<sequence>MSLIFEEIDFQKTPLGDISLRRRTEPRLDNKLIYEVKLGEEFLMSSLFVEAEEQLSELGLAKLHENGHDDPLDIIVGGLGLGYTALKALQDDSVGKLRVIDVMAPVIQWHRDAVLPIGDVLAAHARCELVLGDFFEIATDQHVGFQDDLQVHAVLLDIDHSPQHWLNDSNAAFYTEESLQKVANKILSGGVFGLWSNDVPDQAFIDRLNQVFAYTDAHLITFDNPYSGGVSTNSVYICTVN</sequence>
<dbReference type="EMBL" id="QNRT01000002">
    <property type="protein sequence ID" value="RBP51410.1"/>
    <property type="molecule type" value="Genomic_DNA"/>
</dbReference>
<comment type="caution">
    <text evidence="1">The sequence shown here is derived from an EMBL/GenBank/DDBJ whole genome shotgun (WGS) entry which is preliminary data.</text>
</comment>